<feature type="compositionally biased region" description="Low complexity" evidence="1">
    <location>
        <begin position="97"/>
        <end position="115"/>
    </location>
</feature>
<organism evidence="3 4">
    <name type="scientific">Sphaerospermopsis aphanizomenoides LEGE 00250</name>
    <dbReference type="NCBI Taxonomy" id="2777972"/>
    <lineage>
        <taxon>Bacteria</taxon>
        <taxon>Bacillati</taxon>
        <taxon>Cyanobacteriota</taxon>
        <taxon>Cyanophyceae</taxon>
        <taxon>Nostocales</taxon>
        <taxon>Aphanizomenonaceae</taxon>
        <taxon>Sphaerospermopsis</taxon>
        <taxon>Sphaerospermopsis aphanizomenoides</taxon>
    </lineage>
</organism>
<evidence type="ECO:0000313" key="3">
    <source>
        <dbReference type="EMBL" id="MBE9235747.1"/>
    </source>
</evidence>
<feature type="compositionally biased region" description="Polar residues" evidence="1">
    <location>
        <begin position="128"/>
        <end position="137"/>
    </location>
</feature>
<gene>
    <name evidence="3" type="ORF">IQ227_06775</name>
</gene>
<proteinExistence type="predicted"/>
<feature type="signal peptide" evidence="2">
    <location>
        <begin position="1"/>
        <end position="24"/>
    </location>
</feature>
<accession>A0ABR9VB62</accession>
<evidence type="ECO:0000256" key="1">
    <source>
        <dbReference type="SAM" id="MobiDB-lite"/>
    </source>
</evidence>
<evidence type="ECO:0000256" key="2">
    <source>
        <dbReference type="SAM" id="SignalP"/>
    </source>
</evidence>
<reference evidence="3 4" key="1">
    <citation type="submission" date="2020-10" db="EMBL/GenBank/DDBJ databases">
        <authorList>
            <person name="Castelo-Branco R."/>
            <person name="Eusebio N."/>
            <person name="Adriana R."/>
            <person name="Vieira A."/>
            <person name="Brugerolle De Fraissinette N."/>
            <person name="Rezende De Castro R."/>
            <person name="Schneider M.P."/>
            <person name="Vasconcelos V."/>
            <person name="Leao P.N."/>
        </authorList>
    </citation>
    <scope>NUCLEOTIDE SEQUENCE [LARGE SCALE GENOMIC DNA]</scope>
    <source>
        <strain evidence="3 4">LEGE 00250</strain>
    </source>
</reference>
<evidence type="ECO:0000313" key="4">
    <source>
        <dbReference type="Proteomes" id="UP000606776"/>
    </source>
</evidence>
<keyword evidence="4" id="KW-1185">Reference proteome</keyword>
<dbReference type="EMBL" id="JADEWB010000023">
    <property type="protein sequence ID" value="MBE9235747.1"/>
    <property type="molecule type" value="Genomic_DNA"/>
</dbReference>
<sequence length="152" mass="15948">MKGKSLTLIGTAMTLALTGNAAMAQSSESLLVESSDSSMGTAAEINMSPEGMKILCQRFPLNSRCPGGIPLDRNFMSPVSSPETNPQTNPQTNFIESNTDVDNTTVPVTPINPSPDNSNQLTPVPESSPVTEFSSPEQVPVNILPQTAPSGT</sequence>
<feature type="chain" id="PRO_5046698071" evidence="2">
    <location>
        <begin position="25"/>
        <end position="152"/>
    </location>
</feature>
<feature type="compositionally biased region" description="Polar residues" evidence="1">
    <location>
        <begin position="77"/>
        <end position="96"/>
    </location>
</feature>
<dbReference type="Proteomes" id="UP000606776">
    <property type="component" value="Unassembled WGS sequence"/>
</dbReference>
<dbReference type="RefSeq" id="WP_193942263.1">
    <property type="nucleotide sequence ID" value="NZ_JADEWB010000023.1"/>
</dbReference>
<protein>
    <submittedName>
        <fullName evidence="3">Uncharacterized protein</fullName>
    </submittedName>
</protein>
<keyword evidence="2" id="KW-0732">Signal</keyword>
<feature type="region of interest" description="Disordered" evidence="1">
    <location>
        <begin position="72"/>
        <end position="152"/>
    </location>
</feature>
<comment type="caution">
    <text evidence="3">The sequence shown here is derived from an EMBL/GenBank/DDBJ whole genome shotgun (WGS) entry which is preliminary data.</text>
</comment>
<name>A0ABR9VB62_9CYAN</name>